<comment type="caution">
    <text evidence="1">The sequence shown here is derived from an EMBL/GenBank/DDBJ whole genome shotgun (WGS) entry which is preliminary data.</text>
</comment>
<dbReference type="EMBL" id="JAIFRP010004465">
    <property type="protein sequence ID" value="KAK2575264.1"/>
    <property type="molecule type" value="Genomic_DNA"/>
</dbReference>
<proteinExistence type="predicted"/>
<accession>A0AAD9R8U4</accession>
<gene>
    <name evidence="1" type="ORF">KPH14_001071</name>
</gene>
<evidence type="ECO:0000313" key="2">
    <source>
        <dbReference type="Proteomes" id="UP001258017"/>
    </source>
</evidence>
<reference evidence="1" key="1">
    <citation type="submission" date="2021-08" db="EMBL/GenBank/DDBJ databases">
        <authorList>
            <person name="Misof B."/>
            <person name="Oliver O."/>
            <person name="Podsiadlowski L."/>
            <person name="Donath A."/>
            <person name="Peters R."/>
            <person name="Mayer C."/>
            <person name="Rust J."/>
            <person name="Gunkel S."/>
            <person name="Lesny P."/>
            <person name="Martin S."/>
            <person name="Oeyen J.P."/>
            <person name="Petersen M."/>
            <person name="Panagiotis P."/>
            <person name="Wilbrandt J."/>
            <person name="Tanja T."/>
        </authorList>
    </citation>
    <scope>NUCLEOTIDE SEQUENCE</scope>
    <source>
        <strain evidence="1">GBR_01_08_01A</strain>
        <tissue evidence="1">Thorax + abdomen</tissue>
    </source>
</reference>
<keyword evidence="2" id="KW-1185">Reference proteome</keyword>
<protein>
    <submittedName>
        <fullName evidence="1">Uncharacterized protein</fullName>
    </submittedName>
</protein>
<dbReference type="AlphaFoldDB" id="A0AAD9R8U4"/>
<sequence length="218" mass="25586">MLRNFKENGVIHAAYKPRTIEELDVAANQLVLALNKIVDNLAPIKSLRIPMKWIDKPWFNAGILQSIKIRNSLYKKAIVTNDSKDCRVCRQARNKVVDMVVISIEEIIDSIEIKQACQEEDMVSEEIRKGLMMAYLQKHQCGFRNLKRAFETVERGMLIWKLRKYGLKKVNRLLINLREMDILKLQKIQNKAMRMILCCSRETPEREMLNALQFMNFM</sequence>
<name>A0AAD9R8U4_9HYME</name>
<evidence type="ECO:0000313" key="1">
    <source>
        <dbReference type="EMBL" id="KAK2575264.1"/>
    </source>
</evidence>
<reference evidence="1" key="2">
    <citation type="journal article" date="2023" name="Commun. Biol.">
        <title>Intrasexual cuticular hydrocarbon dimorphism in a wasp sheds light on hydrocarbon biosynthesis genes in Hymenoptera.</title>
        <authorList>
            <person name="Moris V.C."/>
            <person name="Podsiadlowski L."/>
            <person name="Martin S."/>
            <person name="Oeyen J.P."/>
            <person name="Donath A."/>
            <person name="Petersen M."/>
            <person name="Wilbrandt J."/>
            <person name="Misof B."/>
            <person name="Liedtke D."/>
            <person name="Thamm M."/>
            <person name="Scheiner R."/>
            <person name="Schmitt T."/>
            <person name="Niehuis O."/>
        </authorList>
    </citation>
    <scope>NUCLEOTIDE SEQUENCE</scope>
    <source>
        <strain evidence="1">GBR_01_08_01A</strain>
    </source>
</reference>
<dbReference type="Proteomes" id="UP001258017">
    <property type="component" value="Unassembled WGS sequence"/>
</dbReference>
<organism evidence="1 2">
    <name type="scientific">Odynerus spinipes</name>
    <dbReference type="NCBI Taxonomy" id="1348599"/>
    <lineage>
        <taxon>Eukaryota</taxon>
        <taxon>Metazoa</taxon>
        <taxon>Ecdysozoa</taxon>
        <taxon>Arthropoda</taxon>
        <taxon>Hexapoda</taxon>
        <taxon>Insecta</taxon>
        <taxon>Pterygota</taxon>
        <taxon>Neoptera</taxon>
        <taxon>Endopterygota</taxon>
        <taxon>Hymenoptera</taxon>
        <taxon>Apocrita</taxon>
        <taxon>Aculeata</taxon>
        <taxon>Vespoidea</taxon>
        <taxon>Vespidae</taxon>
        <taxon>Eumeninae</taxon>
        <taxon>Odynerus</taxon>
    </lineage>
</organism>